<proteinExistence type="predicted"/>
<evidence type="ECO:0000259" key="1">
    <source>
        <dbReference type="Pfam" id="PF03886"/>
    </source>
</evidence>
<name>A0A2G6KMB6_9BACT</name>
<dbReference type="SUPFAM" id="SSF159594">
    <property type="entry name" value="XCC0632-like"/>
    <property type="match status" value="1"/>
</dbReference>
<gene>
    <name evidence="2" type="ORF">CSA56_01980</name>
</gene>
<accession>A0A2G6KMB6</accession>
<organism evidence="2 3">
    <name type="scientific">candidate division KSB3 bacterium</name>
    <dbReference type="NCBI Taxonomy" id="2044937"/>
    <lineage>
        <taxon>Bacteria</taxon>
        <taxon>candidate division KSB3</taxon>
    </lineage>
</organism>
<dbReference type="AlphaFoldDB" id="A0A2G6KMB6"/>
<comment type="caution">
    <text evidence="2">The sequence shown here is derived from an EMBL/GenBank/DDBJ whole genome shotgun (WGS) entry which is preliminary data.</text>
</comment>
<reference evidence="2 3" key="1">
    <citation type="submission" date="2017-10" db="EMBL/GenBank/DDBJ databases">
        <title>Novel microbial diversity and functional potential in the marine mammal oral microbiome.</title>
        <authorList>
            <person name="Dudek N.K."/>
            <person name="Sun C.L."/>
            <person name="Burstein D."/>
            <person name="Kantor R.S."/>
            <person name="Aliaga Goltsman D.S."/>
            <person name="Bik E.M."/>
            <person name="Thomas B.C."/>
            <person name="Banfield J.F."/>
            <person name="Relman D.A."/>
        </authorList>
    </citation>
    <scope>NUCLEOTIDE SEQUENCE [LARGE SCALE GENOMIC DNA]</scope>
    <source>
        <strain evidence="2">DOLJORAL78_47_16</strain>
    </source>
</reference>
<feature type="domain" description="ABC-type transport auxiliary lipoprotein component" evidence="1">
    <location>
        <begin position="46"/>
        <end position="189"/>
    </location>
</feature>
<dbReference type="EMBL" id="PDSK01000028">
    <property type="protein sequence ID" value="PIE35979.1"/>
    <property type="molecule type" value="Genomic_DNA"/>
</dbReference>
<dbReference type="Gene3D" id="3.40.50.10610">
    <property type="entry name" value="ABC-type transport auxiliary lipoprotein component"/>
    <property type="match status" value="1"/>
</dbReference>
<dbReference type="Pfam" id="PF03886">
    <property type="entry name" value="ABC_trans_aux"/>
    <property type="match status" value="1"/>
</dbReference>
<protein>
    <recommendedName>
        <fullName evidence="1">ABC-type transport auxiliary lipoprotein component domain-containing protein</fullName>
    </recommendedName>
</protein>
<dbReference type="PROSITE" id="PS51257">
    <property type="entry name" value="PROKAR_LIPOPROTEIN"/>
    <property type="match status" value="1"/>
</dbReference>
<dbReference type="InterPro" id="IPR005586">
    <property type="entry name" value="ABC_trans_aux"/>
</dbReference>
<sequence>MMIMKKKGIVLFLLGILLLGGCFANIPLTHYYTFQPASERKLDREPLTSKYPYVIGIEEFEADAPYQQDRIVFRTSAYEVNFYEYHRWLRPPTELLQEQTVELLTASMLFQHVHAYALESFADYSLTGRLVMFDQWYHEDKTASVYVGITYQLIDPEQQRIVWNDTITVTSHISSLEVVETIKAFESALHDNILQAITEIDRIVGQDQ</sequence>
<dbReference type="Proteomes" id="UP000230821">
    <property type="component" value="Unassembled WGS sequence"/>
</dbReference>
<evidence type="ECO:0000313" key="2">
    <source>
        <dbReference type="EMBL" id="PIE35979.1"/>
    </source>
</evidence>
<evidence type="ECO:0000313" key="3">
    <source>
        <dbReference type="Proteomes" id="UP000230821"/>
    </source>
</evidence>